<protein>
    <submittedName>
        <fullName evidence="4">Hydrolase</fullName>
    </submittedName>
</protein>
<dbReference type="PANTHER" id="PTHR10794">
    <property type="entry name" value="ABHYDROLASE DOMAIN-CONTAINING PROTEIN"/>
    <property type="match status" value="1"/>
</dbReference>
<dbReference type="PIRSF" id="PIRSF005211">
    <property type="entry name" value="Ab_hydro_YheT"/>
    <property type="match status" value="1"/>
</dbReference>
<keyword evidence="5" id="KW-1185">Reference proteome</keyword>
<evidence type="ECO:0000259" key="3">
    <source>
        <dbReference type="Pfam" id="PF00561"/>
    </source>
</evidence>
<dbReference type="InterPro" id="IPR050960">
    <property type="entry name" value="AB_hydrolase_4_sf"/>
</dbReference>
<dbReference type="OrthoDB" id="332676at2"/>
<accession>A0A432ZQL5</accession>
<comment type="caution">
    <text evidence="4">The sequence shown here is derived from an EMBL/GenBank/DDBJ whole genome shotgun (WGS) entry which is preliminary data.</text>
</comment>
<dbReference type="GO" id="GO:0047372">
    <property type="term" value="F:monoacylglycerol lipase activity"/>
    <property type="evidence" value="ECO:0007669"/>
    <property type="project" value="TreeGrafter"/>
</dbReference>
<dbReference type="GO" id="GO:0034338">
    <property type="term" value="F:short-chain carboxylesterase activity"/>
    <property type="evidence" value="ECO:0007669"/>
    <property type="project" value="TreeGrafter"/>
</dbReference>
<name>A0A432ZQL5_9GAMM</name>
<keyword evidence="4" id="KW-0378">Hydrolase</keyword>
<comment type="similarity">
    <text evidence="1">Belongs to the AB hydrolase superfamily. AB hydrolase 4 family.</text>
</comment>
<dbReference type="InterPro" id="IPR012020">
    <property type="entry name" value="ABHD4"/>
</dbReference>
<evidence type="ECO:0000313" key="4">
    <source>
        <dbReference type="EMBL" id="RUO80190.1"/>
    </source>
</evidence>
<evidence type="ECO:0000256" key="2">
    <source>
        <dbReference type="PIRSR" id="PIRSR005211-1"/>
    </source>
</evidence>
<feature type="active site" description="Charge relay system" evidence="2">
    <location>
        <position position="300"/>
    </location>
</feature>
<gene>
    <name evidence="4" type="ORF">CWI84_07810</name>
</gene>
<feature type="domain" description="AB hydrolase-1" evidence="3">
    <location>
        <begin position="63"/>
        <end position="306"/>
    </location>
</feature>
<feature type="active site" description="Charge relay system" evidence="2">
    <location>
        <position position="144"/>
    </location>
</feature>
<dbReference type="Gene3D" id="3.40.50.1820">
    <property type="entry name" value="alpha/beta hydrolase"/>
    <property type="match status" value="1"/>
</dbReference>
<dbReference type="InterPro" id="IPR000073">
    <property type="entry name" value="AB_hydrolase_1"/>
</dbReference>
<sequence>MPIIASEFQAAKGFSYSHIQTLLPRVLFRTPPLEGHWQNVTLTDGDFVELYWQAQKPEQQTGPLVVLFHGLEGGAASPYIWQTLQQCQQQGFNALVMHFRGCGRQPLNRLPRAYHSGDTGDALEVLTYLAKRFPTQPIYLAGFSLGGNMLVKLLAEQPKLPIAAAFVACAPLDLWSCSERIDRGFSRIYRRYLLEPLKQKFEQKVAQGIIPADHPLASVSVKSMRSFFQFDDKVTAPLHGFRSVADYYRRASGRPVLGQINVATRILHAADDPFLGPNVVPKVNELSPTTTYEMAKHGGHMGFIERLDGKLHSWLPSAIAQYFRAKENEVSDENTLATA</sequence>
<dbReference type="SUPFAM" id="SSF53474">
    <property type="entry name" value="alpha/beta-Hydrolases"/>
    <property type="match status" value="1"/>
</dbReference>
<evidence type="ECO:0000313" key="5">
    <source>
        <dbReference type="Proteomes" id="UP000287996"/>
    </source>
</evidence>
<organism evidence="4 5">
    <name type="scientific">Idiomarina tyrosinivorans</name>
    <dbReference type="NCBI Taxonomy" id="1445662"/>
    <lineage>
        <taxon>Bacteria</taxon>
        <taxon>Pseudomonadati</taxon>
        <taxon>Pseudomonadota</taxon>
        <taxon>Gammaproteobacteria</taxon>
        <taxon>Alteromonadales</taxon>
        <taxon>Idiomarinaceae</taxon>
        <taxon>Idiomarina</taxon>
    </lineage>
</organism>
<dbReference type="EMBL" id="PIQH01000006">
    <property type="protein sequence ID" value="RUO80190.1"/>
    <property type="molecule type" value="Genomic_DNA"/>
</dbReference>
<evidence type="ECO:0000256" key="1">
    <source>
        <dbReference type="ARBA" id="ARBA00010884"/>
    </source>
</evidence>
<proteinExistence type="inferred from homology"/>
<dbReference type="Pfam" id="PF00561">
    <property type="entry name" value="Abhydrolase_1"/>
    <property type="match status" value="1"/>
</dbReference>
<dbReference type="AlphaFoldDB" id="A0A432ZQL5"/>
<dbReference type="RefSeq" id="WP_126842027.1">
    <property type="nucleotide sequence ID" value="NZ_PIQH01000006.1"/>
</dbReference>
<dbReference type="Proteomes" id="UP000287996">
    <property type="component" value="Unassembled WGS sequence"/>
</dbReference>
<reference evidence="4 5" key="1">
    <citation type="journal article" date="2011" name="Front. Microbiol.">
        <title>Genomic signatures of strain selection and enhancement in Bacillus atrophaeus var. globigii, a historical biowarfare simulant.</title>
        <authorList>
            <person name="Gibbons H.S."/>
            <person name="Broomall S.M."/>
            <person name="McNew L.A."/>
            <person name="Daligault H."/>
            <person name="Chapman C."/>
            <person name="Bruce D."/>
            <person name="Karavis M."/>
            <person name="Krepps M."/>
            <person name="McGregor P.A."/>
            <person name="Hong C."/>
            <person name="Park K.H."/>
            <person name="Akmal A."/>
            <person name="Feldman A."/>
            <person name="Lin J.S."/>
            <person name="Chang W.E."/>
            <person name="Higgs B.W."/>
            <person name="Demirev P."/>
            <person name="Lindquist J."/>
            <person name="Liem A."/>
            <person name="Fochler E."/>
            <person name="Read T.D."/>
            <person name="Tapia R."/>
            <person name="Johnson S."/>
            <person name="Bishop-Lilly K.A."/>
            <person name="Detter C."/>
            <person name="Han C."/>
            <person name="Sozhamannan S."/>
            <person name="Rosenzweig C.N."/>
            <person name="Skowronski E.W."/>
        </authorList>
    </citation>
    <scope>NUCLEOTIDE SEQUENCE [LARGE SCALE GENOMIC DNA]</scope>
    <source>
        <strain evidence="4 5">CC-PW-9</strain>
    </source>
</reference>
<dbReference type="PANTHER" id="PTHR10794:SF94">
    <property type="entry name" value="ESTERASE YHET-RELATED"/>
    <property type="match status" value="1"/>
</dbReference>
<dbReference type="InterPro" id="IPR029058">
    <property type="entry name" value="AB_hydrolase_fold"/>
</dbReference>
<dbReference type="NCBIfam" id="NF008218">
    <property type="entry name" value="PRK10985.1"/>
    <property type="match status" value="1"/>
</dbReference>
<feature type="active site" description="Charge relay system" evidence="2">
    <location>
        <position position="272"/>
    </location>
</feature>